<protein>
    <submittedName>
        <fullName evidence="1">Uncharacterized protein</fullName>
    </submittedName>
</protein>
<dbReference type="AlphaFoldDB" id="A0A0E9UDX4"/>
<organism evidence="1">
    <name type="scientific">Anguilla anguilla</name>
    <name type="common">European freshwater eel</name>
    <name type="synonym">Muraena anguilla</name>
    <dbReference type="NCBI Taxonomy" id="7936"/>
    <lineage>
        <taxon>Eukaryota</taxon>
        <taxon>Metazoa</taxon>
        <taxon>Chordata</taxon>
        <taxon>Craniata</taxon>
        <taxon>Vertebrata</taxon>
        <taxon>Euteleostomi</taxon>
        <taxon>Actinopterygii</taxon>
        <taxon>Neopterygii</taxon>
        <taxon>Teleostei</taxon>
        <taxon>Anguilliformes</taxon>
        <taxon>Anguillidae</taxon>
        <taxon>Anguilla</taxon>
    </lineage>
</organism>
<accession>A0A0E9UDX4</accession>
<reference evidence="1" key="2">
    <citation type="journal article" date="2015" name="Fish Shellfish Immunol.">
        <title>Early steps in the European eel (Anguilla anguilla)-Vibrio vulnificus interaction in the gills: Role of the RtxA13 toxin.</title>
        <authorList>
            <person name="Callol A."/>
            <person name="Pajuelo D."/>
            <person name="Ebbesson L."/>
            <person name="Teles M."/>
            <person name="MacKenzie S."/>
            <person name="Amaro C."/>
        </authorList>
    </citation>
    <scope>NUCLEOTIDE SEQUENCE</scope>
</reference>
<evidence type="ECO:0000313" key="1">
    <source>
        <dbReference type="EMBL" id="JAH63158.1"/>
    </source>
</evidence>
<proteinExistence type="predicted"/>
<sequence>MQIMQTMQTTQKYKTVLRRTITVNPCRRTCNTYRNDIFNH</sequence>
<reference evidence="1" key="1">
    <citation type="submission" date="2014-11" db="EMBL/GenBank/DDBJ databases">
        <authorList>
            <person name="Amaro Gonzalez C."/>
        </authorList>
    </citation>
    <scope>NUCLEOTIDE SEQUENCE</scope>
</reference>
<name>A0A0E9UDX4_ANGAN</name>
<dbReference type="EMBL" id="GBXM01045419">
    <property type="protein sequence ID" value="JAH63158.1"/>
    <property type="molecule type" value="Transcribed_RNA"/>
</dbReference>